<dbReference type="InterPro" id="IPR000182">
    <property type="entry name" value="GNAT_dom"/>
</dbReference>
<dbReference type="Gene3D" id="3.40.630.30">
    <property type="match status" value="1"/>
</dbReference>
<dbReference type="PANTHER" id="PTHR43441:SF2">
    <property type="entry name" value="FAMILY ACETYLTRANSFERASE, PUTATIVE (AFU_ORTHOLOGUE AFUA_7G00850)-RELATED"/>
    <property type="match status" value="1"/>
</dbReference>
<keyword evidence="3" id="KW-1185">Reference proteome</keyword>
<feature type="domain" description="N-acetyltransferase" evidence="1">
    <location>
        <begin position="4"/>
        <end position="166"/>
    </location>
</feature>
<reference evidence="3" key="1">
    <citation type="submission" date="2016-10" db="EMBL/GenBank/DDBJ databases">
        <authorList>
            <person name="Varghese N."/>
            <person name="Submissions S."/>
        </authorList>
    </citation>
    <scope>NUCLEOTIDE SEQUENCE [LARGE SCALE GENOMIC DNA]</scope>
    <source>
        <strain evidence="3">DUS833</strain>
    </source>
</reference>
<evidence type="ECO:0000313" key="2">
    <source>
        <dbReference type="EMBL" id="SDR46185.1"/>
    </source>
</evidence>
<dbReference type="InterPro" id="IPR051908">
    <property type="entry name" value="Ribosomal_N-acetyltransferase"/>
</dbReference>
<dbReference type="GO" id="GO:1990189">
    <property type="term" value="F:protein N-terminal-serine acetyltransferase activity"/>
    <property type="evidence" value="ECO:0007669"/>
    <property type="project" value="TreeGrafter"/>
</dbReference>
<dbReference type="Pfam" id="PF13302">
    <property type="entry name" value="Acetyltransf_3"/>
    <property type="match status" value="1"/>
</dbReference>
<proteinExistence type="predicted"/>
<sequence>MSGIQLSRVIRADAADLIAANSASQDYHLPWVTSFTDQTGFDNWFSGGLTGSNVGLIAREVASIQIAGVVNINEIVMGAFRSAYLGYYGMSNFARARLMTDAVRAAVIYAFSELKLHRVEANIQPGNIASIALVRRLGFKQEGFSPRYLRINGEWRDHERWALLADMPG</sequence>
<dbReference type="STRING" id="157910.SAMN05445850_4360"/>
<evidence type="ECO:0000313" key="3">
    <source>
        <dbReference type="Proteomes" id="UP000199365"/>
    </source>
</evidence>
<protein>
    <submittedName>
        <fullName evidence="2">Ribosomal-protein-alanine N-acetyltransferase</fullName>
    </submittedName>
</protein>
<dbReference type="SUPFAM" id="SSF55729">
    <property type="entry name" value="Acyl-CoA N-acyltransferases (Nat)"/>
    <property type="match status" value="1"/>
</dbReference>
<evidence type="ECO:0000259" key="1">
    <source>
        <dbReference type="PROSITE" id="PS51186"/>
    </source>
</evidence>
<dbReference type="GO" id="GO:0005737">
    <property type="term" value="C:cytoplasm"/>
    <property type="evidence" value="ECO:0007669"/>
    <property type="project" value="TreeGrafter"/>
</dbReference>
<dbReference type="GO" id="GO:0008999">
    <property type="term" value="F:protein-N-terminal-alanine acetyltransferase activity"/>
    <property type="evidence" value="ECO:0007669"/>
    <property type="project" value="TreeGrafter"/>
</dbReference>
<dbReference type="PANTHER" id="PTHR43441">
    <property type="entry name" value="RIBOSOMAL-PROTEIN-SERINE ACETYLTRANSFERASE"/>
    <property type="match status" value="1"/>
</dbReference>
<accession>A0A1H1J861</accession>
<dbReference type="AlphaFoldDB" id="A0A1H1J861"/>
<dbReference type="RefSeq" id="WP_090806754.1">
    <property type="nucleotide sequence ID" value="NZ_FNKX01000002.1"/>
</dbReference>
<dbReference type="EMBL" id="FNKX01000002">
    <property type="protein sequence ID" value="SDR46185.1"/>
    <property type="molecule type" value="Genomic_DNA"/>
</dbReference>
<dbReference type="InterPro" id="IPR016181">
    <property type="entry name" value="Acyl_CoA_acyltransferase"/>
</dbReference>
<dbReference type="Proteomes" id="UP000199365">
    <property type="component" value="Unassembled WGS sequence"/>
</dbReference>
<organism evidence="2 3">
    <name type="scientific">Paraburkholderia tuberum</name>
    <dbReference type="NCBI Taxonomy" id="157910"/>
    <lineage>
        <taxon>Bacteria</taxon>
        <taxon>Pseudomonadati</taxon>
        <taxon>Pseudomonadota</taxon>
        <taxon>Betaproteobacteria</taxon>
        <taxon>Burkholderiales</taxon>
        <taxon>Burkholderiaceae</taxon>
        <taxon>Paraburkholderia</taxon>
    </lineage>
</organism>
<dbReference type="PROSITE" id="PS51186">
    <property type="entry name" value="GNAT"/>
    <property type="match status" value="1"/>
</dbReference>
<name>A0A1H1J861_9BURK</name>
<gene>
    <name evidence="2" type="ORF">SAMN05445850_4360</name>
</gene>
<keyword evidence="2" id="KW-0808">Transferase</keyword>